<dbReference type="SUPFAM" id="SSF55826">
    <property type="entry name" value="YbaK/ProRS associated domain"/>
    <property type="match status" value="1"/>
</dbReference>
<sequence length="154" mass="16238">MSLEQVTQYFKAQGIANQIVTFDESTATVEQAAAVLGVVPDQIAKTMAFQLKEKPIVIVTAGTAKVANAKFKAAFGQKAHMVARAALPTTIGHQAGGICPFALAPGVSVYFDTSLRGHDILYPAAGAPNAVIRLTLAELVQYAAPEKWIDVVKA</sequence>
<comment type="caution">
    <text evidence="3">The sequence shown here is derived from an EMBL/GenBank/DDBJ whole genome shotgun (WGS) entry which is preliminary data.</text>
</comment>
<evidence type="ECO:0000256" key="1">
    <source>
        <dbReference type="ARBA" id="ARBA00022917"/>
    </source>
</evidence>
<keyword evidence="4" id="KW-1185">Reference proteome</keyword>
<feature type="domain" description="YbaK/aminoacyl-tRNA synthetase-associated" evidence="2">
    <location>
        <begin position="24"/>
        <end position="141"/>
    </location>
</feature>
<gene>
    <name evidence="3" type="ORF">FC07_GL002357</name>
</gene>
<dbReference type="PANTHER" id="PTHR30411">
    <property type="entry name" value="CYTOPLASMIC PROTEIN"/>
    <property type="match status" value="1"/>
</dbReference>
<dbReference type="GO" id="GO:0006412">
    <property type="term" value="P:translation"/>
    <property type="evidence" value="ECO:0007669"/>
    <property type="project" value="UniProtKB-KW"/>
</dbReference>
<dbReference type="InterPro" id="IPR036754">
    <property type="entry name" value="YbaK/aa-tRNA-synt-asso_dom_sf"/>
</dbReference>
<protein>
    <recommendedName>
        <fullName evidence="2">YbaK/aminoacyl-tRNA synthetase-associated domain-containing protein</fullName>
    </recommendedName>
</protein>
<organism evidence="3 4">
    <name type="scientific">Loigolactobacillus bifermentans DSM 20003</name>
    <dbReference type="NCBI Taxonomy" id="1423726"/>
    <lineage>
        <taxon>Bacteria</taxon>
        <taxon>Bacillati</taxon>
        <taxon>Bacillota</taxon>
        <taxon>Bacilli</taxon>
        <taxon>Lactobacillales</taxon>
        <taxon>Lactobacillaceae</taxon>
        <taxon>Loigolactobacillus</taxon>
    </lineage>
</organism>
<dbReference type="InterPro" id="IPR007214">
    <property type="entry name" value="YbaK/aa-tRNA-synth-assoc-dom"/>
</dbReference>
<dbReference type="Pfam" id="PF04073">
    <property type="entry name" value="tRNA_edit"/>
    <property type="match status" value="1"/>
</dbReference>
<proteinExistence type="predicted"/>
<reference evidence="3 4" key="1">
    <citation type="journal article" date="2015" name="Genome Announc.">
        <title>Expanding the biotechnology potential of lactobacilli through comparative genomics of 213 strains and associated genera.</title>
        <authorList>
            <person name="Sun Z."/>
            <person name="Harris H.M."/>
            <person name="McCann A."/>
            <person name="Guo C."/>
            <person name="Argimon S."/>
            <person name="Zhang W."/>
            <person name="Yang X."/>
            <person name="Jeffery I.B."/>
            <person name="Cooney J.C."/>
            <person name="Kagawa T.F."/>
            <person name="Liu W."/>
            <person name="Song Y."/>
            <person name="Salvetti E."/>
            <person name="Wrobel A."/>
            <person name="Rasinkangas P."/>
            <person name="Parkhill J."/>
            <person name="Rea M.C."/>
            <person name="O'Sullivan O."/>
            <person name="Ritari J."/>
            <person name="Douillard F.P."/>
            <person name="Paul Ross R."/>
            <person name="Yang R."/>
            <person name="Briner A.E."/>
            <person name="Felis G.E."/>
            <person name="de Vos W.M."/>
            <person name="Barrangou R."/>
            <person name="Klaenhammer T.R."/>
            <person name="Caufield P.W."/>
            <person name="Cui Y."/>
            <person name="Zhang H."/>
            <person name="O'Toole P.W."/>
        </authorList>
    </citation>
    <scope>NUCLEOTIDE SEQUENCE [LARGE SCALE GENOMIC DNA]</scope>
    <source>
        <strain evidence="3 4">DSM 20003</strain>
    </source>
</reference>
<accession>A0A0R1H6S2</accession>
<name>A0A0R1H6S2_9LACO</name>
<dbReference type="PANTHER" id="PTHR30411:SF1">
    <property type="entry name" value="CYTOPLASMIC PROTEIN"/>
    <property type="match status" value="1"/>
</dbReference>
<dbReference type="PATRIC" id="fig|1423726.3.peg.2447"/>
<evidence type="ECO:0000259" key="2">
    <source>
        <dbReference type="Pfam" id="PF04073"/>
    </source>
</evidence>
<dbReference type="Proteomes" id="UP000051461">
    <property type="component" value="Unassembled WGS sequence"/>
</dbReference>
<evidence type="ECO:0000313" key="4">
    <source>
        <dbReference type="Proteomes" id="UP000051461"/>
    </source>
</evidence>
<dbReference type="CDD" id="cd04333">
    <property type="entry name" value="ProX_deacylase"/>
    <property type="match status" value="1"/>
</dbReference>
<dbReference type="EMBL" id="AZDA01000041">
    <property type="protein sequence ID" value="KRK39620.1"/>
    <property type="molecule type" value="Genomic_DNA"/>
</dbReference>
<dbReference type="GO" id="GO:0002161">
    <property type="term" value="F:aminoacyl-tRNA deacylase activity"/>
    <property type="evidence" value="ECO:0007669"/>
    <property type="project" value="InterPro"/>
</dbReference>
<dbReference type="STRING" id="1423726.FC07_GL002357"/>
<dbReference type="Gene3D" id="3.90.960.10">
    <property type="entry name" value="YbaK/aminoacyl-tRNA synthetase-associated domain"/>
    <property type="match status" value="1"/>
</dbReference>
<dbReference type="AlphaFoldDB" id="A0A0R1H6S2"/>
<evidence type="ECO:0000313" key="3">
    <source>
        <dbReference type="EMBL" id="KRK39620.1"/>
    </source>
</evidence>
<dbReference type="RefSeq" id="WP_057904193.1">
    <property type="nucleotide sequence ID" value="NZ_AZDA01000041.1"/>
</dbReference>
<keyword evidence="1" id="KW-0648">Protein biosynthesis</keyword>
<dbReference type="OrthoDB" id="9798760at2"/>